<dbReference type="Proteomes" id="UP001059380">
    <property type="component" value="Chromosome"/>
</dbReference>
<evidence type="ECO:0000256" key="1">
    <source>
        <dbReference type="ARBA" id="ARBA00004651"/>
    </source>
</evidence>
<dbReference type="GO" id="GO:0005886">
    <property type="term" value="C:plasma membrane"/>
    <property type="evidence" value="ECO:0007669"/>
    <property type="project" value="UniProtKB-SubCell"/>
</dbReference>
<keyword evidence="3 7" id="KW-0812">Transmembrane</keyword>
<feature type="transmembrane region" description="Helical" evidence="7">
    <location>
        <begin position="731"/>
        <end position="752"/>
    </location>
</feature>
<evidence type="ECO:0000256" key="6">
    <source>
        <dbReference type="ARBA" id="ARBA00038076"/>
    </source>
</evidence>
<dbReference type="PANTHER" id="PTHR30572">
    <property type="entry name" value="MEMBRANE COMPONENT OF TRANSPORTER-RELATED"/>
    <property type="match status" value="1"/>
</dbReference>
<dbReference type="GO" id="GO:0022857">
    <property type="term" value="F:transmembrane transporter activity"/>
    <property type="evidence" value="ECO:0007669"/>
    <property type="project" value="TreeGrafter"/>
</dbReference>
<feature type="transmembrane region" description="Helical" evidence="7">
    <location>
        <begin position="447"/>
        <end position="470"/>
    </location>
</feature>
<dbReference type="EMBL" id="CP093313">
    <property type="protein sequence ID" value="UWZ87008.1"/>
    <property type="molecule type" value="Genomic_DNA"/>
</dbReference>
<reference evidence="10" key="1">
    <citation type="submission" date="2021-04" db="EMBL/GenBank/DDBJ databases">
        <title>Phylogenetic analysis of Acidobacteriaceae.</title>
        <authorList>
            <person name="Qiu L."/>
            <person name="Zhang Q."/>
        </authorList>
    </citation>
    <scope>NUCLEOTIDE SEQUENCE</scope>
    <source>
        <strain evidence="10">DSM 25168</strain>
    </source>
</reference>
<organism evidence="10 11">
    <name type="scientific">Occallatibacter riparius</name>
    <dbReference type="NCBI Taxonomy" id="1002689"/>
    <lineage>
        <taxon>Bacteria</taxon>
        <taxon>Pseudomonadati</taxon>
        <taxon>Acidobacteriota</taxon>
        <taxon>Terriglobia</taxon>
        <taxon>Terriglobales</taxon>
        <taxon>Acidobacteriaceae</taxon>
        <taxon>Occallatibacter</taxon>
    </lineage>
</organism>
<evidence type="ECO:0000256" key="4">
    <source>
        <dbReference type="ARBA" id="ARBA00022989"/>
    </source>
</evidence>
<dbReference type="NCBIfam" id="TIGR03434">
    <property type="entry name" value="ADOP"/>
    <property type="match status" value="1"/>
</dbReference>
<evidence type="ECO:0000256" key="3">
    <source>
        <dbReference type="ARBA" id="ARBA00022692"/>
    </source>
</evidence>
<feature type="domain" description="ABC3 transporter permease C-terminal" evidence="8">
    <location>
        <begin position="309"/>
        <end position="430"/>
    </location>
</feature>
<evidence type="ECO:0000256" key="7">
    <source>
        <dbReference type="SAM" id="Phobius"/>
    </source>
</evidence>
<comment type="subcellular location">
    <subcellularLocation>
        <location evidence="1">Cell membrane</location>
        <topology evidence="1">Multi-pass membrane protein</topology>
    </subcellularLocation>
</comment>
<gene>
    <name evidence="10" type="ORF">MOP44_12075</name>
</gene>
<sequence length="851" mass="91563">MMNQVIQDIRYAVRQLRKSPGFALTAIVTLALGIGANTAIFTLVQGILLRSLPVADPSRLYRIGDTDDCCVNGGFVGDNGDFDIFSYDLYQHFRKSAPEFEQLAAVQAGQPMFSVRHGQAPAQEIHGEFVSGNLFSTLGVQPFAGRMMSEADDQLNAAPVAVLSFRGWQADFGGDPSIVGSTISIQAHPFTVIGIAPPAFFGDRVTDSPAEFWIPISMEPLVHGEEQAILHHPDQHWLYPIGRVRQGTNIAALQSRLSGVLRAWLYSREAYTKNGGNTIIPKQHVVVVPGGGGIQNMQQETGKGLKMLMILSSVVLLIACANIANLLLARSTARRADIAVRMAMGAGRRRVIRQAITESVLLSCIGGLAGLGIAYAGSRTILALAFPEAHHLPISASPSPLVLAFAFLVSLITGVLFGLAPAWLALHAQPAEVLRGVNRTTRDRSSLPQQVLVILQAALSIVLLAGAILMTKSLGNLENQNFGVAINNRYVMHVDPAGAGYSIDRLPALYREIEDRFSALPGVAHVSMALYSPLEGDNWGECVIQQGHPAPGPNDRCGSTWDRVSPGFLPSIGVPIIRGRDISQQDTAASQQVAVVNQTFVDRFFAKQDPIGQHFGIDLPQYSGSFEIVGVFRDFKMNNPRSKIRPVFLRPLAQSFNGYKEPPLKSGEQQSMFIDAIIVNFGAPQQDADALLRRTLASIDPNLTVVDLRPFQTQVMGNFDQERLVARLTSLFGILALVLASIGLYGVMAYFVVRRTSEIGIRMALGATRSNVIAIVMRGIGIQVGIGLALGIPAALLAGHLMASQLYGVGAYDPWALTGATLVLALCAAVAGLVPARRAASIDPMRALRTE</sequence>
<keyword evidence="5 7" id="KW-0472">Membrane</keyword>
<evidence type="ECO:0000259" key="9">
    <source>
        <dbReference type="Pfam" id="PF12704"/>
    </source>
</evidence>
<dbReference type="InterPro" id="IPR025857">
    <property type="entry name" value="MacB_PCD"/>
</dbReference>
<evidence type="ECO:0000313" key="11">
    <source>
        <dbReference type="Proteomes" id="UP001059380"/>
    </source>
</evidence>
<feature type="domain" description="MacB-like periplasmic core" evidence="9">
    <location>
        <begin position="24"/>
        <end position="257"/>
    </location>
</feature>
<protein>
    <submittedName>
        <fullName evidence="10">ABC transporter permease</fullName>
    </submittedName>
</protein>
<dbReference type="InterPro" id="IPR003838">
    <property type="entry name" value="ABC3_permease_C"/>
</dbReference>
<dbReference type="AlphaFoldDB" id="A0A9J7BWJ0"/>
<dbReference type="Pfam" id="PF02687">
    <property type="entry name" value="FtsX"/>
    <property type="match status" value="2"/>
</dbReference>
<dbReference type="KEGG" id="orp:MOP44_12075"/>
<evidence type="ECO:0000259" key="8">
    <source>
        <dbReference type="Pfam" id="PF02687"/>
    </source>
</evidence>
<feature type="transmembrane region" description="Helical" evidence="7">
    <location>
        <begin position="815"/>
        <end position="836"/>
    </location>
</feature>
<feature type="domain" description="MacB-like periplasmic core" evidence="9">
    <location>
        <begin position="458"/>
        <end position="653"/>
    </location>
</feature>
<keyword evidence="4 7" id="KW-1133">Transmembrane helix</keyword>
<dbReference type="Pfam" id="PF12704">
    <property type="entry name" value="MacB_PCD"/>
    <property type="match status" value="2"/>
</dbReference>
<dbReference type="InterPro" id="IPR050250">
    <property type="entry name" value="Macrolide_Exporter_MacB"/>
</dbReference>
<dbReference type="PANTHER" id="PTHR30572:SF4">
    <property type="entry name" value="ABC TRANSPORTER PERMEASE YTRF"/>
    <property type="match status" value="1"/>
</dbReference>
<feature type="transmembrane region" description="Helical" evidence="7">
    <location>
        <begin position="772"/>
        <end position="795"/>
    </location>
</feature>
<feature type="domain" description="ABC3 transporter permease C-terminal" evidence="8">
    <location>
        <begin position="731"/>
        <end position="844"/>
    </location>
</feature>
<feature type="transmembrane region" description="Helical" evidence="7">
    <location>
        <begin position="307"/>
        <end position="328"/>
    </location>
</feature>
<feature type="transmembrane region" description="Helical" evidence="7">
    <location>
        <begin position="21"/>
        <end position="44"/>
    </location>
</feature>
<comment type="similarity">
    <text evidence="6">Belongs to the ABC-4 integral membrane protein family.</text>
</comment>
<feature type="transmembrane region" description="Helical" evidence="7">
    <location>
        <begin position="359"/>
        <end position="382"/>
    </location>
</feature>
<dbReference type="InterPro" id="IPR017800">
    <property type="entry name" value="ADOP"/>
</dbReference>
<keyword evidence="11" id="KW-1185">Reference proteome</keyword>
<evidence type="ECO:0000256" key="5">
    <source>
        <dbReference type="ARBA" id="ARBA00023136"/>
    </source>
</evidence>
<proteinExistence type="inferred from homology"/>
<accession>A0A9J7BWJ0</accession>
<evidence type="ECO:0000256" key="2">
    <source>
        <dbReference type="ARBA" id="ARBA00022475"/>
    </source>
</evidence>
<name>A0A9J7BWJ0_9BACT</name>
<keyword evidence="2" id="KW-1003">Cell membrane</keyword>
<evidence type="ECO:0000313" key="10">
    <source>
        <dbReference type="EMBL" id="UWZ87008.1"/>
    </source>
</evidence>
<feature type="transmembrane region" description="Helical" evidence="7">
    <location>
        <begin position="402"/>
        <end position="426"/>
    </location>
</feature>